<keyword evidence="1" id="KW-0732">Signal</keyword>
<feature type="chain" id="PRO_5041999969" description="Secreted protein" evidence="1">
    <location>
        <begin position="29"/>
        <end position="1121"/>
    </location>
</feature>
<protein>
    <recommendedName>
        <fullName evidence="4">Secreted protein</fullName>
    </recommendedName>
</protein>
<gene>
    <name evidence="2" type="ORF">P43SY_010415</name>
</gene>
<dbReference type="EMBL" id="JAKCXM010000472">
    <property type="protein sequence ID" value="KAJ0393678.1"/>
    <property type="molecule type" value="Genomic_DNA"/>
</dbReference>
<proteinExistence type="predicted"/>
<sequence>MRRSIVSPPLRLLLLLLYVLWVCSPLHAADVPAAPILSRGTGDGFLRARLPSTDIYGAALSESALRRALRDAFPTAIDVQCVSLREEDLAAAATMADASSDLPSTFLFVFLVGSDPTKTALAPLAVDAAALQSELRLWLSASVPRLADAAASLEISLLSPSAAVALGPFPSLLTESPVAPLPPLAEGSTAVPPFLRVDVSYRNLLVPRNLTQALVYATRRGIARFLGLPSVASVVASGPPTAPSTSVLLVAQSFLVVIAAPTASVQRETRERLASLLLFGDAARLLTPASDPSTGLPGGPRPALFLDFVSTPALSMLPPVDPLELLTLPYVFSSLSVDVLPPGNPPEPPAPAPAPGVVVIPATPTSDLLARLRKTQRFALDAAGAAALQADAAAPPSTTAADLPMACPSGRFCAHVVWRNALPATRFWVERLESVDRVAWNLFPDVPLCVAPTADALNALGAAALVSPTTLSAPIVRATSTPEQVWTFSALAAPLNRLELALHLRSVDDDANATALQVELSVDWRSAVQVASTVTSIARRRGPSPQPQPPVYETPSNIVVTYESRVRGPNELLLLLDVQRSAVTRKDTSQPCANCQNLFDWCSAQPRCAALSTCVLRDGLETAQVPVNLLLATAPDAPQTQDVSAVFRTCLPDTSDVDALLLFTSAVRCQLQRLCPFRSTASYGLSSPADRVLRWEQTPGILALEVPALPTTAAAAISVTLRLLSTPLCSFALHAAVKSAELEDWIPRQCRFANYLGRVRVSLALGVAPSTTAQTQPQTQQRVDRLELRFEGLVGPLPTLDVPATTTGAKVAVSALPVLRLRAETLDAITALPVPPPSPATNADVCQTTCRRLALDGCLRDPLCVAYTDCITRYAVPPSSGSSTSPPPLLGDAILDLFERAAVGETLSFAAAVAQCHSSDDVARASWRKLVAASACYAANACPISLALLVPQTASAVAGQWGLSPALRAQRLIYQQQEGDAAVAAAVPLSLSRQETNGTWTVVASSSSALDAAELTDNLRRLLEFDGVSARLESDTGAASSPRVMQWTVEYSYWVGALPMFIAASESPRWLLAALPTDEPSAPDCFLSMITPPPANATAASSQQSGSVTTGITATTVAVSA</sequence>
<evidence type="ECO:0000256" key="1">
    <source>
        <dbReference type="SAM" id="SignalP"/>
    </source>
</evidence>
<accession>A0AAD5LUI5</accession>
<keyword evidence="3" id="KW-1185">Reference proteome</keyword>
<dbReference type="AlphaFoldDB" id="A0AAD5LUI5"/>
<name>A0AAD5LUI5_PYTIN</name>
<evidence type="ECO:0000313" key="2">
    <source>
        <dbReference type="EMBL" id="KAJ0393678.1"/>
    </source>
</evidence>
<dbReference type="Proteomes" id="UP001209570">
    <property type="component" value="Unassembled WGS sequence"/>
</dbReference>
<organism evidence="2 3">
    <name type="scientific">Pythium insidiosum</name>
    <name type="common">Pythiosis disease agent</name>
    <dbReference type="NCBI Taxonomy" id="114742"/>
    <lineage>
        <taxon>Eukaryota</taxon>
        <taxon>Sar</taxon>
        <taxon>Stramenopiles</taxon>
        <taxon>Oomycota</taxon>
        <taxon>Peronosporomycetes</taxon>
        <taxon>Pythiales</taxon>
        <taxon>Pythiaceae</taxon>
        <taxon>Pythium</taxon>
    </lineage>
</organism>
<reference evidence="2" key="1">
    <citation type="submission" date="2021-12" db="EMBL/GenBank/DDBJ databases">
        <title>Prjna785345.</title>
        <authorList>
            <person name="Rujirawat T."/>
            <person name="Krajaejun T."/>
        </authorList>
    </citation>
    <scope>NUCLEOTIDE SEQUENCE</scope>
    <source>
        <strain evidence="2">Pi057C3</strain>
    </source>
</reference>
<comment type="caution">
    <text evidence="2">The sequence shown here is derived from an EMBL/GenBank/DDBJ whole genome shotgun (WGS) entry which is preliminary data.</text>
</comment>
<evidence type="ECO:0000313" key="3">
    <source>
        <dbReference type="Proteomes" id="UP001209570"/>
    </source>
</evidence>
<feature type="signal peptide" evidence="1">
    <location>
        <begin position="1"/>
        <end position="28"/>
    </location>
</feature>
<evidence type="ECO:0008006" key="4">
    <source>
        <dbReference type="Google" id="ProtNLM"/>
    </source>
</evidence>